<evidence type="ECO:0000313" key="3">
    <source>
        <dbReference type="EMBL" id="BAD82269.1"/>
    </source>
</evidence>
<dbReference type="KEGG" id="dosa:Os01g0711900"/>
<reference evidence="4 5" key="2">
    <citation type="journal article" date="2005" name="Nature">
        <title>The map-based sequence of the rice genome.</title>
        <authorList>
            <consortium name="International rice genome sequencing project (IRGSP)"/>
            <person name="Matsumoto T."/>
            <person name="Wu J."/>
            <person name="Kanamori H."/>
            <person name="Katayose Y."/>
            <person name="Fujisawa M."/>
            <person name="Namiki N."/>
            <person name="Mizuno H."/>
            <person name="Yamamoto K."/>
            <person name="Antonio B.A."/>
            <person name="Baba T."/>
            <person name="Sakata K."/>
            <person name="Nagamura Y."/>
            <person name="Aoki H."/>
            <person name="Arikawa K."/>
            <person name="Arita K."/>
            <person name="Bito T."/>
            <person name="Chiden Y."/>
            <person name="Fujitsuka N."/>
            <person name="Fukunaka R."/>
            <person name="Hamada M."/>
            <person name="Harada C."/>
            <person name="Hayashi A."/>
            <person name="Hijishita S."/>
            <person name="Honda M."/>
            <person name="Hosokawa S."/>
            <person name="Ichikawa Y."/>
            <person name="Idonuma A."/>
            <person name="Iijima M."/>
            <person name="Ikeda M."/>
            <person name="Ikeno M."/>
            <person name="Ito K."/>
            <person name="Ito S."/>
            <person name="Ito T."/>
            <person name="Ito Y."/>
            <person name="Ito Y."/>
            <person name="Iwabuchi A."/>
            <person name="Kamiya K."/>
            <person name="Karasawa W."/>
            <person name="Kurita K."/>
            <person name="Katagiri S."/>
            <person name="Kikuta A."/>
            <person name="Kobayashi H."/>
            <person name="Kobayashi N."/>
            <person name="Machita K."/>
            <person name="Maehara T."/>
            <person name="Masukawa M."/>
            <person name="Mizubayashi T."/>
            <person name="Mukai Y."/>
            <person name="Nagasaki H."/>
            <person name="Nagata Y."/>
            <person name="Naito S."/>
            <person name="Nakashima M."/>
            <person name="Nakama Y."/>
            <person name="Nakamichi Y."/>
            <person name="Nakamura M."/>
            <person name="Meguro A."/>
            <person name="Negishi M."/>
            <person name="Ohta I."/>
            <person name="Ohta T."/>
            <person name="Okamoto M."/>
            <person name="Ono N."/>
            <person name="Saji S."/>
            <person name="Sakaguchi M."/>
            <person name="Sakai K."/>
            <person name="Shibata M."/>
            <person name="Shimokawa T."/>
            <person name="Song J."/>
            <person name="Takazaki Y."/>
            <person name="Terasawa K."/>
            <person name="Tsugane M."/>
            <person name="Tsuji K."/>
            <person name="Ueda S."/>
            <person name="Waki K."/>
            <person name="Yamagata H."/>
            <person name="Yamamoto M."/>
            <person name="Yamamoto S."/>
            <person name="Yamane H."/>
            <person name="Yoshiki S."/>
            <person name="Yoshihara R."/>
            <person name="Yukawa K."/>
            <person name="Zhong H."/>
            <person name="Yano M."/>
            <person name="Yuan Q."/>
            <person name="Ouyang S."/>
            <person name="Liu J."/>
            <person name="Jones K.M."/>
            <person name="Gansberger K."/>
            <person name="Moffat K."/>
            <person name="Hill J."/>
            <person name="Bera J."/>
            <person name="Fadrosh D."/>
            <person name="Jin S."/>
            <person name="Johri S."/>
            <person name="Kim M."/>
            <person name="Overton L."/>
            <person name="Reardon M."/>
            <person name="Tsitrin T."/>
            <person name="Vuong H."/>
            <person name="Weaver B."/>
            <person name="Ciecko A."/>
            <person name="Tallon L."/>
            <person name="Jackson J."/>
            <person name="Pai G."/>
            <person name="Aken S.V."/>
            <person name="Utterback T."/>
            <person name="Reidmuller S."/>
            <person name="Feldblyum T."/>
            <person name="Hsiao J."/>
            <person name="Zismann V."/>
            <person name="Iobst S."/>
            <person name="de Vazeille A.R."/>
            <person name="Buell C.R."/>
            <person name="Ying K."/>
            <person name="Li Y."/>
            <person name="Lu T."/>
            <person name="Huang Y."/>
            <person name="Zhao Q."/>
            <person name="Feng Q."/>
            <person name="Zhang L."/>
            <person name="Zhu J."/>
            <person name="Weng Q."/>
            <person name="Mu J."/>
            <person name="Lu Y."/>
            <person name="Fan D."/>
            <person name="Liu Y."/>
            <person name="Guan J."/>
            <person name="Zhang Y."/>
            <person name="Yu S."/>
            <person name="Liu X."/>
            <person name="Zhang Y."/>
            <person name="Hong G."/>
            <person name="Han B."/>
            <person name="Choisne N."/>
            <person name="Demange N."/>
            <person name="Orjeda G."/>
            <person name="Samain S."/>
            <person name="Cattolico L."/>
            <person name="Pelletier E."/>
            <person name="Couloux A."/>
            <person name="Segurens B."/>
            <person name="Wincker P."/>
            <person name="D'Hont A."/>
            <person name="Scarpelli C."/>
            <person name="Weissenbach J."/>
            <person name="Salanoubat M."/>
            <person name="Quetier F."/>
            <person name="Yu Y."/>
            <person name="Kim H.R."/>
            <person name="Rambo T."/>
            <person name="Currie J."/>
            <person name="Collura K."/>
            <person name="Luo M."/>
            <person name="Yang T."/>
            <person name="Ammiraju J.S.S."/>
            <person name="Engler F."/>
            <person name="Soderlund C."/>
            <person name="Wing R.A."/>
            <person name="Palmer L.E."/>
            <person name="de la Bastide M."/>
            <person name="Spiegel L."/>
            <person name="Nascimento L."/>
            <person name="Zutavern T."/>
            <person name="O'Shaughnessy A."/>
            <person name="Dike S."/>
            <person name="Dedhia N."/>
            <person name="Preston R."/>
            <person name="Balija V."/>
            <person name="McCombie W.R."/>
            <person name="Chow T."/>
            <person name="Chen H."/>
            <person name="Chung M."/>
            <person name="Chen C."/>
            <person name="Shaw J."/>
            <person name="Wu H."/>
            <person name="Hsiao K."/>
            <person name="Chao Y."/>
            <person name="Chu M."/>
            <person name="Cheng C."/>
            <person name="Hour A."/>
            <person name="Lee P."/>
            <person name="Lin S."/>
            <person name="Lin Y."/>
            <person name="Liou J."/>
            <person name="Liu S."/>
            <person name="Hsing Y."/>
            <person name="Raghuvanshi S."/>
            <person name="Mohanty A."/>
            <person name="Bharti A.K."/>
            <person name="Gaur A."/>
            <person name="Gupta V."/>
            <person name="Kumar D."/>
            <person name="Ravi V."/>
            <person name="Vij S."/>
            <person name="Kapur A."/>
            <person name="Khurana P."/>
            <person name="Khurana P."/>
            <person name="Khurana J.P."/>
            <person name="Tyagi A.K."/>
            <person name="Gaikwad K."/>
            <person name="Singh A."/>
            <person name="Dalal V."/>
            <person name="Srivastava S."/>
            <person name="Dixit A."/>
            <person name="Pal A.K."/>
            <person name="Ghazi I.A."/>
            <person name="Yadav M."/>
            <person name="Pandit A."/>
            <person name="Bhargava A."/>
            <person name="Sureshbabu K."/>
            <person name="Batra K."/>
            <person name="Sharma T.R."/>
            <person name="Mohapatra T."/>
            <person name="Singh N.K."/>
            <person name="Messing J."/>
            <person name="Nelson A.B."/>
            <person name="Fuks G."/>
            <person name="Kavchok S."/>
            <person name="Keizer G."/>
            <person name="Linton E."/>
            <person name="Llaca V."/>
            <person name="Song R."/>
            <person name="Tanyolac B."/>
            <person name="Young S."/>
            <person name="Ho-Il K."/>
            <person name="Hahn J.H."/>
            <person name="Sangsakoo G."/>
            <person name="Vanavichit A."/>
            <person name="de Mattos Luiz.A.T."/>
            <person name="Zimmer P.D."/>
            <person name="Malone G."/>
            <person name="Dellagostin O."/>
            <person name="de Oliveira A.C."/>
            <person name="Bevan M."/>
            <person name="Bancroft I."/>
            <person name="Minx P."/>
            <person name="Cordum H."/>
            <person name="Wilson R."/>
            <person name="Cheng Z."/>
            <person name="Jin W."/>
            <person name="Jiang J."/>
            <person name="Leong S.A."/>
            <person name="Iwama H."/>
            <person name="Gojobori T."/>
            <person name="Itoh T."/>
            <person name="Niimura Y."/>
            <person name="Fujii Y."/>
            <person name="Habara T."/>
            <person name="Sakai H."/>
            <person name="Sato Y."/>
            <person name="Wilson G."/>
            <person name="Kumar K."/>
            <person name="McCouch S."/>
            <person name="Juretic N."/>
            <person name="Hoen D."/>
            <person name="Wright S."/>
            <person name="Bruskiewich R."/>
            <person name="Bureau T."/>
            <person name="Miyao A."/>
            <person name="Hirochika H."/>
            <person name="Nishikawa T."/>
            <person name="Kadowaki K."/>
            <person name="Sugiura M."/>
            <person name="Burr B."/>
            <person name="Sasaki T."/>
        </authorList>
    </citation>
    <scope>NUCLEOTIDE SEQUENCE [LARGE SCALE GENOMIC DNA]</scope>
    <source>
        <strain evidence="5">cv. Nipponbare</strain>
    </source>
</reference>
<reference evidence="5" key="6">
    <citation type="journal article" date="2008" name="Nucleic Acids Res.">
        <title>The rice annotation project database (RAP-DB): 2008 update.</title>
        <authorList>
            <consortium name="The rice annotation project (RAP)"/>
        </authorList>
    </citation>
    <scope>GENOME REANNOTATION</scope>
    <source>
        <strain evidence="5">cv. Nipponbare</strain>
    </source>
</reference>
<feature type="compositionally biased region" description="Low complexity" evidence="1">
    <location>
        <begin position="11"/>
        <end position="22"/>
    </location>
</feature>
<dbReference type="AlphaFoldDB" id="Q5NAH2"/>
<dbReference type="Proteomes" id="UP000000763">
    <property type="component" value="Chromosome 1"/>
</dbReference>
<reference evidence="4" key="5">
    <citation type="journal article" date="2008" name="Nucleic Acids Res.">
        <title>The Rice Annotation Project Database (RAP-DB): 2008 update.</title>
        <authorList>
            <consortium name="The Rice Annotation Project (RAP)"/>
            <person name="Tanaka T."/>
            <person name="Antonio B.A."/>
            <person name="Kikuchi S."/>
            <person name="Matsumoto T."/>
            <person name="Nagamura Y."/>
            <person name="Numa H."/>
            <person name="Sakai H."/>
            <person name="Wu J."/>
            <person name="Itoh T."/>
            <person name="Sasaki T."/>
            <person name="Aono R."/>
            <person name="Fujii Y."/>
            <person name="Habara T."/>
            <person name="Harada E."/>
            <person name="Kanno M."/>
            <person name="Kawahara Y."/>
            <person name="Kawashima H."/>
            <person name="Kubooka H."/>
            <person name="Matsuya A."/>
            <person name="Nakaoka H."/>
            <person name="Saichi N."/>
            <person name="Sanbonmatsu R."/>
            <person name="Sato Y."/>
            <person name="Shinso Y."/>
            <person name="Suzuki M."/>
            <person name="Takeda J."/>
            <person name="Tanino M."/>
            <person name="Todokoro F."/>
            <person name="Yamaguchi K."/>
            <person name="Yamamoto N."/>
            <person name="Yamasaki C."/>
            <person name="Imanishi T."/>
            <person name="Okido T."/>
            <person name="Tada M."/>
            <person name="Ikeo K."/>
            <person name="Tateno Y."/>
            <person name="Gojobori T."/>
            <person name="Lin Y.C."/>
            <person name="Wei F.J."/>
            <person name="Hsing Y.I."/>
            <person name="Zhao Q."/>
            <person name="Han B."/>
            <person name="Kramer M.R."/>
            <person name="McCombie R.W."/>
            <person name="Lonsdale D."/>
            <person name="O'Donovan C.C."/>
            <person name="Whitfield E.J."/>
            <person name="Apweiler R."/>
            <person name="Koyanagi K.O."/>
            <person name="Khurana J.P."/>
            <person name="Raghuvanshi S."/>
            <person name="Singh N.K."/>
            <person name="Tyagi A.K."/>
            <person name="Haberer G."/>
            <person name="Fujisawa M."/>
            <person name="Hosokawa S."/>
            <person name="Ito Y."/>
            <person name="Ikawa H."/>
            <person name="Shibata M."/>
            <person name="Yamamoto M."/>
            <person name="Bruskiewich R.M."/>
            <person name="Hoen D.R."/>
            <person name="Bureau TE."/>
            <person name="Namiki N."/>
            <person name="Ohyanagi H."/>
            <person name="Sakai Y."/>
            <person name="Nobushima S."/>
            <person name="Sakata K."/>
            <person name="Barrero R.A."/>
            <person name="Sato Y."/>
            <person name="Souvorov A."/>
            <person name="Smith-White B."/>
            <person name="Tatusova T."/>
            <person name="An S."/>
            <person name="An G."/>
            <person name="OOta S."/>
            <person name="Fuks G."/>
            <person name="Messing J."/>
            <person name="Christie K.R."/>
            <person name="Lieberherr D."/>
            <person name="Kim H."/>
            <person name="Zuccolo A."/>
            <person name="Wing R.A."/>
            <person name="Nobuta K."/>
            <person name="Green P.J."/>
            <person name="Lu C."/>
            <person name="Meyers BC."/>
            <person name="Chaparro C."/>
            <person name="Piegu B."/>
            <person name="Panaud O."/>
            <person name="Echeverria M."/>
        </authorList>
    </citation>
    <scope>NUCLEOTIDE SEQUENCE</scope>
</reference>
<evidence type="ECO:0000313" key="2">
    <source>
        <dbReference type="EMBL" id="BAD81534.1"/>
    </source>
</evidence>
<dbReference type="EMBL" id="AP008207">
    <property type="protein sequence ID" value="BAH91265.1"/>
    <property type="molecule type" value="Genomic_DNA"/>
</dbReference>
<evidence type="ECO:0000313" key="4">
    <source>
        <dbReference type="EMBL" id="BAH91265.1"/>
    </source>
</evidence>
<feature type="region of interest" description="Disordered" evidence="1">
    <location>
        <begin position="1"/>
        <end position="52"/>
    </location>
</feature>
<sequence>MVSRPRGRGGVLLRRGTRVGARPGLLREEEGDGRAHGGALGQGRPVVGGSTRPSCLRVAAGHSEGFRRDEAALLR</sequence>
<proteinExistence type="predicted"/>
<reference evidence="4" key="8">
    <citation type="submission" date="2012-08" db="EMBL/GenBank/DDBJ databases">
        <title>The Second Rice Annotation Project Meeting (RAP2).</title>
        <authorList>
            <consortium name="The Rice Annotation Project (RAP)"/>
        </authorList>
    </citation>
    <scope>NUCLEOTIDE SEQUENCE</scope>
</reference>
<accession>Q5NAH2</accession>
<gene>
    <name evidence="4" type="ordered locus">Os01g0711900</name>
    <name evidence="3" type="ORF">B1142C05.11</name>
    <name evidence="2" type="ORF">P0456F08.36</name>
</gene>
<reference evidence="4" key="7">
    <citation type="submission" date="2012-08" db="EMBL/GenBank/DDBJ databases">
        <title>Oryza sativa nipponbare(GA3) genomic DNA, chromosome 1.</title>
        <authorList>
            <consortium name="IRGSP(International Rice Genome Sequencing Project)"/>
        </authorList>
    </citation>
    <scope>NUCLEOTIDE SEQUENCE</scope>
</reference>
<reference evidence="4" key="4">
    <citation type="journal article" date="2007" name="Genome Res.">
        <title>Curated Genome Annotation of Oryza sativa ssp. japonica and Comparative Genome Analysis with Arabidopsis thaliana.</title>
        <authorList>
            <consortium name="The Rice Annotation Project (RAP)"/>
            <person name="Itoh T."/>
            <person name="Tanaka T."/>
            <person name="Barrero R.A."/>
            <person name="Yamasaki C."/>
            <person name="Fujii Y."/>
            <person name="Hilton P.B."/>
            <person name="Antonio B.A."/>
            <person name="Aono H."/>
            <person name="Apweiler R."/>
            <person name="Bruskiewich R."/>
            <person name="Bureau T."/>
            <person name="Burr F."/>
            <person name="Costa de Oliveira A."/>
            <person name="Fuks G."/>
            <person name="Habara T."/>
            <person name="Haberer G."/>
            <person name="Han B."/>
            <person name="Harada E."/>
            <person name="Hiraki A.T."/>
            <person name="Hirochika H."/>
            <person name="Hoen D."/>
            <person name="Hokari H."/>
            <person name="Hosokawa S."/>
            <person name="Hsing Y."/>
            <person name="Ikawa H."/>
            <person name="Ikeo K."/>
            <person name="Imanishi T."/>
            <person name="Ito Y."/>
            <person name="Jaiswal P."/>
            <person name="Kanno M."/>
            <person name="Kawahara Y."/>
            <person name="Kawamura T."/>
            <person name="Kawashima H."/>
            <person name="Khurana J.P."/>
            <person name="Kikuchi S."/>
            <person name="Komatsu S."/>
            <person name="Koyanagi K.O."/>
            <person name="Kubooka H."/>
            <person name="Lieberherr D."/>
            <person name="Lin Y.C."/>
            <person name="Lonsdale D."/>
            <person name="Matsumoto T."/>
            <person name="Matsuya A."/>
            <person name="McCombie W.R."/>
            <person name="Messing J."/>
            <person name="Miyao A."/>
            <person name="Mulder N."/>
            <person name="Nagamura Y."/>
            <person name="Nam J."/>
            <person name="Namiki N."/>
            <person name="Numa H."/>
            <person name="Nurimoto S."/>
            <person name="O'donovan C."/>
            <person name="Ohyanagi H."/>
            <person name="Okido T."/>
            <person name="Oota S."/>
            <person name="Osato N."/>
            <person name="Palmer L.E."/>
            <person name="Quetier F."/>
            <person name="Raghuvanshi S."/>
            <person name="Saichi N."/>
            <person name="Sakai H."/>
            <person name="Sakai Y."/>
            <person name="Sakata K."/>
            <person name="Sakurai T."/>
            <person name="Sato F."/>
            <person name="Sato Y."/>
            <person name="Schoof H."/>
            <person name="Seki M."/>
            <person name="Shibata M."/>
            <person name="Shimizu Y."/>
            <person name="Shinozaki K."/>
            <person name="Shinso Y."/>
            <person name="Singh N.K."/>
            <person name="Smith-White B."/>
            <person name="Takeda J."/>
            <person name="Tanino M."/>
            <person name="Tatusova T."/>
            <person name="Thongjuea S."/>
            <person name="Todokoro F."/>
            <person name="Tsugane M."/>
            <person name="Tyagi A.K."/>
            <person name="Vanavichit A."/>
            <person name="Wang A."/>
            <person name="Wing R.A."/>
            <person name="Yamaguchi K."/>
            <person name="Yamamoto M."/>
            <person name="Yamamoto N."/>
            <person name="Yu Y."/>
            <person name="Zhang H."/>
            <person name="Zhao Q."/>
            <person name="Higo K."/>
            <person name="Burr B."/>
            <person name="Gojobori T."/>
            <person name="Sasaki T."/>
        </authorList>
    </citation>
    <scope>NUCLEOTIDE SEQUENCE</scope>
</reference>
<dbReference type="EMBL" id="AP003410">
    <property type="protein sequence ID" value="BAD82269.1"/>
    <property type="molecule type" value="Genomic_DNA"/>
</dbReference>
<feature type="compositionally biased region" description="Basic and acidic residues" evidence="1">
    <location>
        <begin position="25"/>
        <end position="35"/>
    </location>
</feature>
<dbReference type="EMBL" id="AP002901">
    <property type="protein sequence ID" value="BAD81534.1"/>
    <property type="molecule type" value="Genomic_DNA"/>
</dbReference>
<organism evidence="3 5">
    <name type="scientific">Oryza sativa subsp. japonica</name>
    <name type="common">Rice</name>
    <dbReference type="NCBI Taxonomy" id="39947"/>
    <lineage>
        <taxon>Eukaryota</taxon>
        <taxon>Viridiplantae</taxon>
        <taxon>Streptophyta</taxon>
        <taxon>Embryophyta</taxon>
        <taxon>Tracheophyta</taxon>
        <taxon>Spermatophyta</taxon>
        <taxon>Magnoliopsida</taxon>
        <taxon>Liliopsida</taxon>
        <taxon>Poales</taxon>
        <taxon>Poaceae</taxon>
        <taxon>BOP clade</taxon>
        <taxon>Oryzoideae</taxon>
        <taxon>Oryzeae</taxon>
        <taxon>Oryzinae</taxon>
        <taxon>Oryza</taxon>
        <taxon>Oryza sativa</taxon>
    </lineage>
</organism>
<reference evidence="3" key="1">
    <citation type="journal article" date="2002" name="Nature">
        <title>The genome sequence and structure of rice chromosome 1.</title>
        <authorList>
            <person name="Sasaki T."/>
            <person name="Matsumoto T."/>
            <person name="Yamamoto K."/>
            <person name="Sakata K."/>
            <person name="Baba T."/>
            <person name="Katayose Y."/>
            <person name="Wu J."/>
            <person name="Niimura Y."/>
            <person name="Cheng Z."/>
            <person name="Nagamura Y."/>
            <person name="Antonio B.A."/>
            <person name="Kanamori H."/>
            <person name="Hosokawa S."/>
            <person name="Masukawa M."/>
            <person name="Arikawa K."/>
            <person name="Chiden Y."/>
            <person name="Hayashi M."/>
            <person name="Okamoto M."/>
            <person name="Ando T."/>
            <person name="Aoki H."/>
            <person name="Arita K."/>
            <person name="Hamada M."/>
            <person name="Harada C."/>
            <person name="Hijishita S."/>
            <person name="Honda M."/>
            <person name="Ichikawa Y."/>
            <person name="Idonuma A."/>
            <person name="Iijima M."/>
            <person name="Ikeda M."/>
            <person name="Ikeno M."/>
            <person name="Itoh S."/>
            <person name="Itoh T."/>
            <person name="Itoh Y."/>
            <person name="Itoh Y."/>
            <person name="Iwabuchi A."/>
            <person name="Kamiya K."/>
            <person name="Karasawa W."/>
            <person name="Katagiri S."/>
            <person name="Kikuta A."/>
            <person name="Kobayashi N."/>
            <person name="Kono I."/>
            <person name="Machita K."/>
            <person name="Maehara T."/>
            <person name="Mizuno H."/>
            <person name="Mizubayashi T."/>
            <person name="Mukai Y."/>
            <person name="Nagasaki H."/>
            <person name="Nakashima M."/>
            <person name="Nakama Y."/>
            <person name="Nakamichi Y."/>
            <person name="Nakamura M."/>
            <person name="Namiki N."/>
            <person name="Negishi M."/>
            <person name="Ohta I."/>
            <person name="Ono N."/>
            <person name="Saji S."/>
            <person name="Sakai K."/>
            <person name="Shibata M."/>
            <person name="Shimokawa T."/>
            <person name="Shomura A."/>
            <person name="Song J."/>
            <person name="Takazaki Y."/>
            <person name="Terasawa K."/>
            <person name="Tsuji K."/>
            <person name="Waki K."/>
            <person name="Yamagata H."/>
            <person name="Yamane H."/>
            <person name="Yoshiki S."/>
            <person name="Yoshihara R."/>
            <person name="Yukawa K."/>
            <person name="Zhong H."/>
            <person name="Iwama H."/>
            <person name="Endo T."/>
            <person name="Ito H."/>
            <person name="Hahn J.H."/>
            <person name="Kim H.I."/>
            <person name="Eun M.Y."/>
            <person name="Yano M."/>
            <person name="Jiang J."/>
            <person name="Gojobori T."/>
        </authorList>
    </citation>
    <scope>NUCLEOTIDE SEQUENCE</scope>
</reference>
<name>Q5NAH2_ORYSJ</name>
<dbReference type="Proteomes" id="UP000817658">
    <property type="component" value="Chromosome 1"/>
</dbReference>
<evidence type="ECO:0000256" key="1">
    <source>
        <dbReference type="SAM" id="MobiDB-lite"/>
    </source>
</evidence>
<accession>Q5N8E0</accession>
<protein>
    <submittedName>
        <fullName evidence="4">Os01g0711900 protein</fullName>
    </submittedName>
</protein>
<reference evidence="4" key="3">
    <citation type="journal article" date="2006" name="Nucleic Acids Res.">
        <title>The Rice Annotation Project Database (RAP-DB): hub for Oryza sativa ssp. japonica genome information.</title>
        <authorList>
            <person name="Ohyanagi H."/>
            <person name="Tanaka T."/>
            <person name="Sakai H."/>
            <person name="Shigemoto Y."/>
            <person name="Yamaguchi K."/>
            <person name="Habara T."/>
            <person name="Fujii Y."/>
            <person name="Antonio B.A."/>
            <person name="Nagamura Y."/>
            <person name="Imanishi T."/>
            <person name="Ikeo K."/>
            <person name="Itoh T."/>
            <person name="Gojobori T."/>
            <person name="Sasaki T."/>
        </authorList>
    </citation>
    <scope>NUCLEOTIDE SEQUENCE</scope>
</reference>
<evidence type="ECO:0000313" key="5">
    <source>
        <dbReference type="Proteomes" id="UP000000763"/>
    </source>
</evidence>